<keyword evidence="2" id="KW-1185">Reference proteome</keyword>
<accession>A0A022PDL6</accession>
<evidence type="ECO:0000313" key="2">
    <source>
        <dbReference type="Proteomes" id="UP000023464"/>
    </source>
</evidence>
<dbReference type="Proteomes" id="UP000023464">
    <property type="component" value="Unassembled WGS sequence"/>
</dbReference>
<evidence type="ECO:0008006" key="3">
    <source>
        <dbReference type="Google" id="ProtNLM"/>
    </source>
</evidence>
<dbReference type="AlphaFoldDB" id="A0A022PDL6"/>
<sequence length="606" mass="69228">MKKNKTVTKTSLLQSFERTYRICLVSDEADTQPIEAALTQKELFSLLSKHNIVDEKSTTAFIPGTFTHTNTRDEADIREISLIVYDIDGKKNHYTLENLKQKLSHYSCIIYSTYNSSYEHPRWRIVLLLDKPIPPKYFKNVHHKISNELNIEIDQTCTNINRLYYLPSTSKFNDFTYSWTNSGILINYVDFLKDISKPQTLTKAQKRTTHTRKTEVNRGYVSFGSVGGLERDLELCGFVVPEPLKAPFSQEDFDELLSQPGTWLRAAKYLGFPIERITHEKPYSRSFSSVIPGVEDNIPSCSIALYSENGKYRVVYQAFNEVHFVSGASGPVKFDLSHIYAMMHSGRRIPKEEFPAGTNKVWLTRLLIDAGMIIPEEVCDLPDLPEEAVQAERLYTGFRRLLQCKRVFKEQIADATAFTLTFACYWCRIGNRNTAKKYTQILLDNGVLRFVDRINLPRGGSVPLIMPAGKSAKVYQLCQRESKAKRGYKNTVKPAQYPIVELAPVVSMYSYKSTAVVSSKPIKVEPIPILQTTAVNRRIFEGGNNDTDVVMRIINVIRQNGMLALSLEVLLAEVELPVDDELIAFLPFVKRYISDYDEKYPKLSYK</sequence>
<dbReference type="PATRIC" id="fig|1393736.3.peg.3966"/>
<reference evidence="1 2" key="1">
    <citation type="submission" date="2014-03" db="EMBL/GenBank/DDBJ databases">
        <title>Draft Genome of Photorhabdus luminescens BA1, an Egyptian Isolate.</title>
        <authorList>
            <person name="Ghazal S."/>
            <person name="Hurst S.G.IV."/>
            <person name="Morris K."/>
            <person name="Thomas K."/>
            <person name="Tisa L.S."/>
        </authorList>
    </citation>
    <scope>NUCLEOTIDE SEQUENCE [LARGE SCALE GENOMIC DNA]</scope>
    <source>
        <strain evidence="1 2">BA1</strain>
    </source>
</reference>
<organism evidence="1 2">
    <name type="scientific">Photorhabdus aegyptia</name>
    <dbReference type="NCBI Taxonomy" id="2805098"/>
    <lineage>
        <taxon>Bacteria</taxon>
        <taxon>Pseudomonadati</taxon>
        <taxon>Pseudomonadota</taxon>
        <taxon>Gammaproteobacteria</taxon>
        <taxon>Enterobacterales</taxon>
        <taxon>Morganellaceae</taxon>
        <taxon>Photorhabdus</taxon>
    </lineage>
</organism>
<dbReference type="RefSeq" id="WP_036782243.1">
    <property type="nucleotide sequence ID" value="NZ_CAWLTM010000039.1"/>
</dbReference>
<proteinExistence type="predicted"/>
<evidence type="ECO:0000313" key="1">
    <source>
        <dbReference type="EMBL" id="EYU13639.1"/>
    </source>
</evidence>
<dbReference type="EMBL" id="JFGV01000076">
    <property type="protein sequence ID" value="EYU13639.1"/>
    <property type="molecule type" value="Genomic_DNA"/>
</dbReference>
<protein>
    <recommendedName>
        <fullName evidence="3">Primase C-terminal 1 domain-containing protein</fullName>
    </recommendedName>
</protein>
<gene>
    <name evidence="1" type="ORF">BA1DRAFT_03884</name>
</gene>
<comment type="caution">
    <text evidence="1">The sequence shown here is derived from an EMBL/GenBank/DDBJ whole genome shotgun (WGS) entry which is preliminary data.</text>
</comment>
<name>A0A022PDL6_9GAMM</name>